<feature type="compositionally biased region" description="Low complexity" evidence="1">
    <location>
        <begin position="1353"/>
        <end position="1370"/>
    </location>
</feature>
<proteinExistence type="predicted"/>
<feature type="region of interest" description="Disordered" evidence="1">
    <location>
        <begin position="582"/>
        <end position="627"/>
    </location>
</feature>
<feature type="region of interest" description="Disordered" evidence="1">
    <location>
        <begin position="86"/>
        <end position="110"/>
    </location>
</feature>
<organism evidence="3">
    <name type="scientific">Timema douglasi</name>
    <name type="common">Walking stick</name>
    <dbReference type="NCBI Taxonomy" id="61478"/>
    <lineage>
        <taxon>Eukaryota</taxon>
        <taxon>Metazoa</taxon>
        <taxon>Ecdysozoa</taxon>
        <taxon>Arthropoda</taxon>
        <taxon>Hexapoda</taxon>
        <taxon>Insecta</taxon>
        <taxon>Pterygota</taxon>
        <taxon>Neoptera</taxon>
        <taxon>Polyneoptera</taxon>
        <taxon>Phasmatodea</taxon>
        <taxon>Timematodea</taxon>
        <taxon>Timematoidea</taxon>
        <taxon>Timematidae</taxon>
        <taxon>Timema</taxon>
    </lineage>
</organism>
<evidence type="ECO:0000313" key="3">
    <source>
        <dbReference type="EMBL" id="CAD7197585.1"/>
    </source>
</evidence>
<feature type="compositionally biased region" description="Low complexity" evidence="1">
    <location>
        <begin position="1280"/>
        <end position="1322"/>
    </location>
</feature>
<feature type="compositionally biased region" description="Basic and acidic residues" evidence="1">
    <location>
        <begin position="1265"/>
        <end position="1274"/>
    </location>
</feature>
<feature type="compositionally biased region" description="Polar residues" evidence="1">
    <location>
        <begin position="305"/>
        <end position="320"/>
    </location>
</feature>
<evidence type="ECO:0000256" key="2">
    <source>
        <dbReference type="SAM" id="SignalP"/>
    </source>
</evidence>
<accession>A0A7R8VI94</accession>
<feature type="compositionally biased region" description="Low complexity" evidence="1">
    <location>
        <begin position="289"/>
        <end position="298"/>
    </location>
</feature>
<feature type="compositionally biased region" description="Polar residues" evidence="1">
    <location>
        <begin position="1201"/>
        <end position="1223"/>
    </location>
</feature>
<keyword evidence="2" id="KW-0732">Signal</keyword>
<feature type="signal peptide" evidence="2">
    <location>
        <begin position="1"/>
        <end position="22"/>
    </location>
</feature>
<sequence>MWRGWGRVCFQLCVLVQPPSLPLVLVFLDAHTNVPTPSRCLSLPQGPLWMPGEEAPVGSARGPMQACEELGRFNLEEGNLHLFGERVGNPFSKKSPPPLPSSPEQDSNFDLPILGSLLAQHETSALANYATKAGTTGGRDRSDSMPSRPRTTSEGGHHPPPLPHPARTIHLVPGHGGPNRPHSMYSRGISYSPPVGSSPVSPASGACSTDSAGSSLSIDEGEGWAEEGVLGLGRYGHSLTPDEPVILEENCDEYVAWTGGQEGEEKLNYLPMDRSTGSLSLPITTTTTLAGSSVGSSGPLRKLSPNLSSSGFKSESPSQGSYMDMYSPYSSSPLDTPGGYMAMSPGGALNDISVRNSPFNRAANSANHSRGSSLAEETSDGYVPMAPNLSDDGYVGMDQVHHGIPGHINHDYHGSEMSPGSSCSITSGTPSTDLRFSEYHLEKVSSYFTPSEEEETSSLDRPIRAYSVGSRPDHMKKVARPEIVNQTDAARVRAFSVGSRSKLSSRLLSHDGHTARQHPGPALTPPTPHHLHSSSGGSKSLSAPLLSHSWSGSSGLRHTPGGSNHSSCEPMDDLMELDFSHHNHHHHRGNTSRTNKQNSSSSNKTPFRSSALPPPGPQGANHDRLSVPHSSAKIPVTAGPYVEMKASLSGDLHATSPPKFRSANVSPKTSLVTGPYVEMKPGVGGEPTSSNILPLLTSPQSLSLAESEVKLQNVPISTSSSPPKRNLPATSLIGDAPYFDTRAKPVCLATSGSSPKSSGMYIETRAGTSPRQNNPAFDSFQNLKPANVGPYVEMKPGPGVENGVHHTAFPAVGKVRKPTSPIQEEYMDMTLGRQPLEEENDVNEPMSSRLVSTRTAPVDTPQPKKPPEGYVDMSWGSGSKLISKFGLEGYKPQIGEAEEDYMSVDFQAHGDSGSRRRERRGSRKEKNRHSSQPISIQSSGTLKDSIAKTSSSNSPVFSLSGFMAASGRKLSTGTPPKVPPGFLPLGGASSSPGSSPFSSLRRTRNRVQNSHKNDGENDMKSGIVTPTGSNVAIFPFSLNSPGSPMKSFPGNQETKPSSALKNDSYKSSRKCPVDATSGTVKISYPYSELRHPEESPDTSALTSGSSSSSEQPTPVNTKSMNEITKGVDAKDHDYVNYNPSLSSKENLIIEKEYPGYTVMKPVPMVSTRKISAPTFGICRPQQGLSSLALSSPSLSAEKSITPPTTRKSSPSALFQPISKLNEQSPPPRVITSSPIINQGAAMFNKQRSVDSDPGSSGRQSTGKKQISEDRKKDGSPAYENLNLLSGGSSGNVSPLVVSSRPPSVSSGNVSPLVVSSRPPSVSSERELHYASLDLAPSGSEGEDGNRSPRGLKSQSSLTESSTSSSSPNPSIHGGTSDTFTYAEINFAKSEGLKNTSRKMRH</sequence>
<gene>
    <name evidence="3" type="ORF">TDIB3V08_LOCUS3888</name>
</gene>
<feature type="chain" id="PRO_5031119172" evidence="2">
    <location>
        <begin position="23"/>
        <end position="1401"/>
    </location>
</feature>
<name>A0A7R8VI94_TIMDO</name>
<feature type="compositionally biased region" description="Low complexity" evidence="1">
    <location>
        <begin position="1097"/>
        <end position="1114"/>
    </location>
</feature>
<feature type="compositionally biased region" description="Polar residues" evidence="1">
    <location>
        <begin position="207"/>
        <end position="217"/>
    </location>
</feature>
<feature type="compositionally biased region" description="Basic and acidic residues" evidence="1">
    <location>
        <begin position="1125"/>
        <end position="1134"/>
    </location>
</feature>
<feature type="compositionally biased region" description="Low complexity" evidence="1">
    <location>
        <begin position="144"/>
        <end position="153"/>
    </location>
</feature>
<feature type="compositionally biased region" description="Polar residues" evidence="1">
    <location>
        <begin position="1049"/>
        <end position="1061"/>
    </location>
</feature>
<reference evidence="3" key="1">
    <citation type="submission" date="2020-11" db="EMBL/GenBank/DDBJ databases">
        <authorList>
            <person name="Tran Van P."/>
        </authorList>
    </citation>
    <scope>NUCLEOTIDE SEQUENCE</scope>
</reference>
<feature type="region of interest" description="Disordered" evidence="1">
    <location>
        <begin position="838"/>
        <end position="872"/>
    </location>
</feature>
<feature type="region of interest" description="Disordered" evidence="1">
    <location>
        <begin position="131"/>
        <end position="219"/>
    </location>
</feature>
<evidence type="ECO:0000256" key="1">
    <source>
        <dbReference type="SAM" id="MobiDB-lite"/>
    </source>
</evidence>
<feature type="region of interest" description="Disordered" evidence="1">
    <location>
        <begin position="1189"/>
        <end position="1377"/>
    </location>
</feature>
<feature type="region of interest" description="Disordered" evidence="1">
    <location>
        <begin position="906"/>
        <end position="1139"/>
    </location>
</feature>
<feature type="region of interest" description="Disordered" evidence="1">
    <location>
        <begin position="552"/>
        <end position="571"/>
    </location>
</feature>
<feature type="compositionally biased region" description="Low complexity" evidence="1">
    <location>
        <begin position="591"/>
        <end position="605"/>
    </location>
</feature>
<feature type="region of interest" description="Disordered" evidence="1">
    <location>
        <begin position="289"/>
        <end position="329"/>
    </location>
</feature>
<protein>
    <submittedName>
        <fullName evidence="3">Uncharacterized protein</fullName>
    </submittedName>
</protein>
<feature type="compositionally biased region" description="Low complexity" evidence="1">
    <location>
        <begin position="533"/>
        <end position="547"/>
    </location>
</feature>
<feature type="compositionally biased region" description="Basic residues" evidence="1">
    <location>
        <begin position="916"/>
        <end position="929"/>
    </location>
</feature>
<feature type="compositionally biased region" description="Polar residues" evidence="1">
    <location>
        <begin position="845"/>
        <end position="855"/>
    </location>
</feature>
<dbReference type="EMBL" id="OA565721">
    <property type="protein sequence ID" value="CAD7197585.1"/>
    <property type="molecule type" value="Genomic_DNA"/>
</dbReference>
<feature type="compositionally biased region" description="Polar residues" evidence="1">
    <location>
        <begin position="1253"/>
        <end position="1264"/>
    </location>
</feature>
<feature type="region of interest" description="Disordered" evidence="1">
    <location>
        <begin position="511"/>
        <end position="547"/>
    </location>
</feature>
<feature type="compositionally biased region" description="Polar residues" evidence="1">
    <location>
        <begin position="930"/>
        <end position="957"/>
    </location>
</feature>
<feature type="compositionally biased region" description="Low complexity" evidence="1">
    <location>
        <begin position="983"/>
        <end position="1000"/>
    </location>
</feature>
<feature type="compositionally biased region" description="Low complexity" evidence="1">
    <location>
        <begin position="192"/>
        <end position="206"/>
    </location>
</feature>